<feature type="transmembrane region" description="Helical" evidence="7">
    <location>
        <begin position="12"/>
        <end position="30"/>
    </location>
</feature>
<keyword evidence="6 7" id="KW-0472">Membrane</keyword>
<evidence type="ECO:0000256" key="5">
    <source>
        <dbReference type="ARBA" id="ARBA00022989"/>
    </source>
</evidence>
<evidence type="ECO:0000313" key="9">
    <source>
        <dbReference type="EMBL" id="MDC2888898.1"/>
    </source>
</evidence>
<dbReference type="PANTHER" id="PTHR33778:SF1">
    <property type="entry name" value="MAGNESIUM TRANSPORTER YHID-RELATED"/>
    <property type="match status" value="1"/>
</dbReference>
<evidence type="ECO:0000256" key="7">
    <source>
        <dbReference type="RuleBase" id="RU365041"/>
    </source>
</evidence>
<accession>A0ABT5FDH1</accession>
<feature type="domain" description="MgtC/SapB/SrpB/YhiD N-terminal" evidence="8">
    <location>
        <begin position="19"/>
        <end position="140"/>
    </location>
</feature>
<dbReference type="InterPro" id="IPR049177">
    <property type="entry name" value="MgtC_SapB_SrpB_YhiD_N"/>
</dbReference>
<feature type="transmembrane region" description="Helical" evidence="7">
    <location>
        <begin position="39"/>
        <end position="58"/>
    </location>
</feature>
<dbReference type="PRINTS" id="PR01837">
    <property type="entry name" value="MGTCSAPBPROT"/>
</dbReference>
<feature type="transmembrane region" description="Helical" evidence="7">
    <location>
        <begin position="94"/>
        <end position="114"/>
    </location>
</feature>
<keyword evidence="10" id="KW-1185">Reference proteome</keyword>
<keyword evidence="5 7" id="KW-1133">Transmembrane helix</keyword>
<organism evidence="9 10">
    <name type="scientific">Psychrosphaera algicola</name>
    <dbReference type="NCBI Taxonomy" id="3023714"/>
    <lineage>
        <taxon>Bacteria</taxon>
        <taxon>Pseudomonadati</taxon>
        <taxon>Pseudomonadota</taxon>
        <taxon>Gammaproteobacteria</taxon>
        <taxon>Alteromonadales</taxon>
        <taxon>Pseudoalteromonadaceae</taxon>
        <taxon>Psychrosphaera</taxon>
    </lineage>
</organism>
<evidence type="ECO:0000256" key="1">
    <source>
        <dbReference type="ARBA" id="ARBA00004651"/>
    </source>
</evidence>
<dbReference type="Proteomes" id="UP001528411">
    <property type="component" value="Unassembled WGS sequence"/>
</dbReference>
<dbReference type="PANTHER" id="PTHR33778">
    <property type="entry name" value="PROTEIN MGTC"/>
    <property type="match status" value="1"/>
</dbReference>
<keyword evidence="7" id="KW-0997">Cell inner membrane</keyword>
<evidence type="ECO:0000256" key="6">
    <source>
        <dbReference type="ARBA" id="ARBA00023136"/>
    </source>
</evidence>
<feature type="transmembrane region" description="Helical" evidence="7">
    <location>
        <begin position="70"/>
        <end position="89"/>
    </location>
</feature>
<evidence type="ECO:0000256" key="3">
    <source>
        <dbReference type="ARBA" id="ARBA00022475"/>
    </source>
</evidence>
<dbReference type="EMBL" id="JAQOMS010000002">
    <property type="protein sequence ID" value="MDC2888898.1"/>
    <property type="molecule type" value="Genomic_DNA"/>
</dbReference>
<comment type="similarity">
    <text evidence="2 7">Belongs to the MgtC/SapB family.</text>
</comment>
<dbReference type="RefSeq" id="WP_272182552.1">
    <property type="nucleotide sequence ID" value="NZ_JAQOMS010000002.1"/>
</dbReference>
<evidence type="ECO:0000256" key="2">
    <source>
        <dbReference type="ARBA" id="ARBA00009298"/>
    </source>
</evidence>
<name>A0ABT5FDH1_9GAMM</name>
<dbReference type="InterPro" id="IPR003416">
    <property type="entry name" value="MgtC/SapB/SrpB/YhiD_fam"/>
</dbReference>
<comment type="caution">
    <text evidence="9">The sequence shown here is derived from an EMBL/GenBank/DDBJ whole genome shotgun (WGS) entry which is preliminary data.</text>
</comment>
<evidence type="ECO:0000259" key="8">
    <source>
        <dbReference type="Pfam" id="PF02308"/>
    </source>
</evidence>
<feature type="transmembrane region" description="Helical" evidence="7">
    <location>
        <begin position="120"/>
        <end position="138"/>
    </location>
</feature>
<evidence type="ECO:0000256" key="4">
    <source>
        <dbReference type="ARBA" id="ARBA00022692"/>
    </source>
</evidence>
<gene>
    <name evidence="9" type="ORF">PN838_09090</name>
</gene>
<keyword evidence="4 7" id="KW-0812">Transmembrane</keyword>
<protein>
    <recommendedName>
        <fullName evidence="7">Protein MgtC</fullName>
    </recommendedName>
</protein>
<keyword evidence="3" id="KW-1003">Cell membrane</keyword>
<proteinExistence type="inferred from homology"/>
<reference evidence="9 10" key="1">
    <citation type="submission" date="2023-01" db="EMBL/GenBank/DDBJ databases">
        <title>Psychrosphaera sp. nov., isolated from marine algae.</title>
        <authorList>
            <person name="Bayburt H."/>
            <person name="Choi B.J."/>
            <person name="Kim J.M."/>
            <person name="Choi D.G."/>
            <person name="Jeon C.O."/>
        </authorList>
    </citation>
    <scope>NUCLEOTIDE SEQUENCE [LARGE SCALE GENOMIC DNA]</scope>
    <source>
        <strain evidence="9 10">G1-22</strain>
    </source>
</reference>
<evidence type="ECO:0000313" key="10">
    <source>
        <dbReference type="Proteomes" id="UP001528411"/>
    </source>
</evidence>
<dbReference type="Pfam" id="PF02308">
    <property type="entry name" value="MgtC"/>
    <property type="match status" value="1"/>
</dbReference>
<comment type="subcellular location">
    <subcellularLocation>
        <location evidence="7">Cell inner membrane</location>
        <topology evidence="7">Multi-pass membrane protein</topology>
    </subcellularLocation>
    <subcellularLocation>
        <location evidence="1">Cell membrane</location>
        <topology evidence="1">Multi-pass membrane protein</topology>
    </subcellularLocation>
</comment>
<sequence>MLITEQIFDISPYSWLAVLTAVLCGTVIGFERQYRGKPVGIRTSSLIVVGTYIFVAAADSVSVEMSDPSRIIGQVITGVGFLGAGVMLAKDGAVVGVTSAATIWVLAAIGVIVAKGTFGAAILMSFVVVAILVGVDLLESYSQRLTKGVHNQYQSWKKIHPKFSSLGVNGAKKQSP</sequence>